<evidence type="ECO:0000259" key="3">
    <source>
        <dbReference type="Pfam" id="PF12849"/>
    </source>
</evidence>
<name>A0ABZ2XKW4_9RHOO</name>
<feature type="domain" description="PBP" evidence="3">
    <location>
        <begin position="21"/>
        <end position="305"/>
    </location>
</feature>
<keyword evidence="1 2" id="KW-0732">Signal</keyword>
<evidence type="ECO:0000313" key="5">
    <source>
        <dbReference type="Proteomes" id="UP001479520"/>
    </source>
</evidence>
<gene>
    <name evidence="4" type="ORF">AADV58_04955</name>
</gene>
<sequence>MKFRLTALAVTVAAATAAMPAMARDNIQIAGSSTVLPFSSIVAENFGKTFPQFKAPVVGSGGSSGGLRQFCQGVGANTIDIANSSRQIKASEVEACAKAGVTKIIEVKIGYDGIVFASRRDSGKFALEPRHIFMAAAKEIPQDGKMVANPYTRWSQIDRSLPDQEITLVIPGSNHGTREVYEEKTVIPGCKTFAEVKAMTDDKAVHKFCNAIRTDGRVVEVAGDYTETLARLDAQKTAVGVFGLSFYDQNRDRLQVATISGVVPSEATIETGKYPVSRPLYFYIKDAHVGVIPGLLEFAQYHLSPQVSGSGSPLDKAGLIPLNAKERAEVVKAIKDRKAVEVK</sequence>
<proteinExistence type="predicted"/>
<protein>
    <submittedName>
        <fullName evidence="4">Substrate-binding domain-containing protein</fullName>
    </submittedName>
</protein>
<dbReference type="InterPro" id="IPR024370">
    <property type="entry name" value="PBP_domain"/>
</dbReference>
<accession>A0ABZ2XKW4</accession>
<feature type="chain" id="PRO_5046252967" evidence="2">
    <location>
        <begin position="24"/>
        <end position="343"/>
    </location>
</feature>
<dbReference type="RefSeq" id="WP_028995176.1">
    <property type="nucleotide sequence ID" value="NZ_CP151406.1"/>
</dbReference>
<dbReference type="PANTHER" id="PTHR30570">
    <property type="entry name" value="PERIPLASMIC PHOSPHATE BINDING COMPONENT OF PHOSPHATE ABC TRANSPORTER"/>
    <property type="match status" value="1"/>
</dbReference>
<reference evidence="4 5" key="1">
    <citation type="submission" date="2024-04" db="EMBL/GenBank/DDBJ databases">
        <title>Dissimilatory iodate-reducing microorganisms contribute to the enrichment of iodine in groundwater.</title>
        <authorList>
            <person name="Jiang Z."/>
        </authorList>
    </citation>
    <scope>NUCLEOTIDE SEQUENCE [LARGE SCALE GENOMIC DNA]</scope>
    <source>
        <strain evidence="4 5">NCP973</strain>
    </source>
</reference>
<dbReference type="EMBL" id="CP151406">
    <property type="protein sequence ID" value="WZJ22502.1"/>
    <property type="molecule type" value="Genomic_DNA"/>
</dbReference>
<evidence type="ECO:0000256" key="2">
    <source>
        <dbReference type="SAM" id="SignalP"/>
    </source>
</evidence>
<keyword evidence="5" id="KW-1185">Reference proteome</keyword>
<dbReference type="SUPFAM" id="SSF53850">
    <property type="entry name" value="Periplasmic binding protein-like II"/>
    <property type="match status" value="1"/>
</dbReference>
<organism evidence="4 5">
    <name type="scientific">Azonexus hydrophilus</name>
    <dbReference type="NCBI Taxonomy" id="418702"/>
    <lineage>
        <taxon>Bacteria</taxon>
        <taxon>Pseudomonadati</taxon>
        <taxon>Pseudomonadota</taxon>
        <taxon>Betaproteobacteria</taxon>
        <taxon>Rhodocyclales</taxon>
        <taxon>Azonexaceae</taxon>
        <taxon>Azonexus</taxon>
    </lineage>
</organism>
<dbReference type="Gene3D" id="3.40.190.10">
    <property type="entry name" value="Periplasmic binding protein-like II"/>
    <property type="match status" value="2"/>
</dbReference>
<dbReference type="Pfam" id="PF12849">
    <property type="entry name" value="PBP_like_2"/>
    <property type="match status" value="1"/>
</dbReference>
<dbReference type="PANTHER" id="PTHR30570:SF1">
    <property type="entry name" value="PHOSPHATE-BINDING PROTEIN PSTS"/>
    <property type="match status" value="1"/>
</dbReference>
<evidence type="ECO:0000256" key="1">
    <source>
        <dbReference type="ARBA" id="ARBA00022729"/>
    </source>
</evidence>
<evidence type="ECO:0000313" key="4">
    <source>
        <dbReference type="EMBL" id="WZJ22502.1"/>
    </source>
</evidence>
<dbReference type="Proteomes" id="UP001479520">
    <property type="component" value="Chromosome"/>
</dbReference>
<feature type="signal peptide" evidence="2">
    <location>
        <begin position="1"/>
        <end position="23"/>
    </location>
</feature>
<dbReference type="InterPro" id="IPR050811">
    <property type="entry name" value="Phosphate_ABC_transporter"/>
</dbReference>